<name>A0A429X8I5_SIMTE</name>
<protein>
    <submittedName>
        <fullName evidence="1">Uncharacterized protein</fullName>
    </submittedName>
</protein>
<evidence type="ECO:0000313" key="2">
    <source>
        <dbReference type="Proteomes" id="UP000287296"/>
    </source>
</evidence>
<dbReference type="GO" id="GO:0006412">
    <property type="term" value="P:translation"/>
    <property type="evidence" value="ECO:0007669"/>
    <property type="project" value="InterPro"/>
</dbReference>
<dbReference type="Proteomes" id="UP000287296">
    <property type="component" value="Unassembled WGS sequence"/>
</dbReference>
<proteinExistence type="predicted"/>
<dbReference type="SUPFAM" id="SSF57829">
    <property type="entry name" value="Zn-binding ribosomal proteins"/>
    <property type="match status" value="1"/>
</dbReference>
<reference evidence="1 2" key="1">
    <citation type="submission" date="2018-12" db="EMBL/GenBank/DDBJ databases">
        <authorList>
            <person name="Sun L."/>
            <person name="Chen Z."/>
        </authorList>
    </citation>
    <scope>NUCLEOTIDE SEQUENCE [LARGE SCALE GENOMIC DNA]</scope>
    <source>
        <strain evidence="1 2">LMG 29736</strain>
    </source>
</reference>
<dbReference type="Pfam" id="PF01780">
    <property type="entry name" value="Ribosomal_L37ae"/>
    <property type="match status" value="1"/>
</dbReference>
<comment type="caution">
    <text evidence="1">The sequence shown here is derived from an EMBL/GenBank/DDBJ whole genome shotgun (WGS) entry which is preliminary data.</text>
</comment>
<dbReference type="RefSeq" id="WP_120119110.1">
    <property type="nucleotide sequence ID" value="NZ_QYTW02000009.1"/>
</dbReference>
<dbReference type="AlphaFoldDB" id="A0A429X8I5"/>
<evidence type="ECO:0000313" key="1">
    <source>
        <dbReference type="EMBL" id="RST59689.1"/>
    </source>
</evidence>
<dbReference type="InterPro" id="IPR011332">
    <property type="entry name" value="Ribosomal_zn-bd"/>
</dbReference>
<accession>A0A429X8I5</accession>
<sequence length="40" mass="4675">MENICPICGESEMKHWNQGIYECEDCGAMVPDYVLQDMYE</sequence>
<dbReference type="GO" id="GO:0005840">
    <property type="term" value="C:ribosome"/>
    <property type="evidence" value="ECO:0007669"/>
    <property type="project" value="InterPro"/>
</dbReference>
<dbReference type="InterPro" id="IPR002674">
    <property type="entry name" value="Ribosomal_eL43"/>
</dbReference>
<gene>
    <name evidence="1" type="ORF">D5F11_011340</name>
</gene>
<dbReference type="EMBL" id="QYTW02000009">
    <property type="protein sequence ID" value="RST59689.1"/>
    <property type="molecule type" value="Genomic_DNA"/>
</dbReference>
<dbReference type="OrthoDB" id="9803907at2"/>
<dbReference type="GO" id="GO:0003735">
    <property type="term" value="F:structural constituent of ribosome"/>
    <property type="evidence" value="ECO:0007669"/>
    <property type="project" value="InterPro"/>
</dbReference>
<organism evidence="1 2">
    <name type="scientific">Siminovitchia terrae</name>
    <name type="common">Bacillus terrae</name>
    <dbReference type="NCBI Taxonomy" id="1914933"/>
    <lineage>
        <taxon>Bacteria</taxon>
        <taxon>Bacillati</taxon>
        <taxon>Bacillota</taxon>
        <taxon>Bacilli</taxon>
        <taxon>Bacillales</taxon>
        <taxon>Bacillaceae</taxon>
        <taxon>Siminovitchia</taxon>
    </lineage>
</organism>